<keyword evidence="2" id="KW-0812">Transmembrane</keyword>
<dbReference type="Proteomes" id="UP000824179">
    <property type="component" value="Unassembled WGS sequence"/>
</dbReference>
<dbReference type="SUPFAM" id="SSF103473">
    <property type="entry name" value="MFS general substrate transporter"/>
    <property type="match status" value="1"/>
</dbReference>
<feature type="transmembrane region" description="Helical" evidence="2">
    <location>
        <begin position="239"/>
        <end position="258"/>
    </location>
</feature>
<dbReference type="AlphaFoldDB" id="A0A9D1AFN3"/>
<feature type="transmembrane region" description="Helical" evidence="2">
    <location>
        <begin position="293"/>
        <end position="310"/>
    </location>
</feature>
<dbReference type="Pfam" id="PF13347">
    <property type="entry name" value="MFS_2"/>
    <property type="match status" value="1"/>
</dbReference>
<feature type="transmembrane region" description="Helical" evidence="2">
    <location>
        <begin position="75"/>
        <end position="95"/>
    </location>
</feature>
<name>A0A9D1AFN3_9FIRM</name>
<feature type="transmembrane region" description="Helical" evidence="2">
    <location>
        <begin position="107"/>
        <end position="127"/>
    </location>
</feature>
<dbReference type="EMBL" id="DVHB01000040">
    <property type="protein sequence ID" value="HIR39139.1"/>
    <property type="molecule type" value="Genomic_DNA"/>
</dbReference>
<dbReference type="Gene3D" id="1.20.1250.20">
    <property type="entry name" value="MFS general substrate transporter like domains"/>
    <property type="match status" value="1"/>
</dbReference>
<protein>
    <submittedName>
        <fullName evidence="3">MFS transporter</fullName>
    </submittedName>
</protein>
<accession>A0A9D1AFN3</accession>
<feature type="region of interest" description="Disordered" evidence="1">
    <location>
        <begin position="608"/>
        <end position="628"/>
    </location>
</feature>
<feature type="transmembrane region" description="Helical" evidence="2">
    <location>
        <begin position="478"/>
        <end position="501"/>
    </location>
</feature>
<feature type="transmembrane region" description="Helical" evidence="2">
    <location>
        <begin position="181"/>
        <end position="205"/>
    </location>
</feature>
<organism evidence="3 4">
    <name type="scientific">Candidatus Coproplasma stercoripullorum</name>
    <dbReference type="NCBI Taxonomy" id="2840751"/>
    <lineage>
        <taxon>Bacteria</taxon>
        <taxon>Bacillati</taxon>
        <taxon>Bacillota</taxon>
        <taxon>Clostridia</taxon>
        <taxon>Eubacteriales</taxon>
        <taxon>Candidatus Coproplasma</taxon>
    </lineage>
</organism>
<evidence type="ECO:0000313" key="3">
    <source>
        <dbReference type="EMBL" id="HIR39139.1"/>
    </source>
</evidence>
<dbReference type="InterPro" id="IPR036259">
    <property type="entry name" value="MFS_trans_sf"/>
</dbReference>
<feature type="transmembrane region" description="Helical" evidence="2">
    <location>
        <begin position="438"/>
        <end position="458"/>
    </location>
</feature>
<gene>
    <name evidence="3" type="ORF">IAB90_02040</name>
</gene>
<reference evidence="3" key="1">
    <citation type="submission" date="2020-10" db="EMBL/GenBank/DDBJ databases">
        <authorList>
            <person name="Gilroy R."/>
        </authorList>
    </citation>
    <scope>NUCLEOTIDE SEQUENCE</scope>
    <source>
        <strain evidence="3">ChiW25-3613</strain>
    </source>
</reference>
<sequence>MSEKQAGVKKSVFDNPFLSTKVKSANAKLFPEGVLGYFIGPTLALLANSVLSNYFNRYMSDILNITAWASEFFNWLPVISVIFVILGNIVVGRLMDRSRTKAGKARPLLLVSVPLFVLALIILFIASPYANGESEQGQQILLLSMIAIGYNLWFAIAYPFYYTPHAGLVNLSTRNSKDRSLFATISNATALAAMGLTTMILPFFLNLLFVPMLDSEGNQIVINNVAQIDMEASFNHWKVFVIALMVITAVGVLIEYFFTRERVTEESFANAIVEKKKAEPLSRQVKVCFKDKFWWIMIVFFFLYQLGGMLKNVSQLYFCSAMFPDESGAYSTAIGGSFSGTLAIIGAIPTALGMVIAWPLSNKIGKGKAILFGAILSAVGGAIGFISPDNFGVVCVSFAVKALGSTPAMYLSLALLADVLDHQEAMHGFRTDGFTMTIYGAIMAGMTGIATGVLNVTLSAVGYSANNITGEAIQTAMTWIFIGGETVCYLVIAIIFIFMGVEKFSGLDKRAIVIDQKAKAEAEGIEYVDPAERMKLEEEQAERDSEEARKAELKKYCEKKGLSYEEKEAEYEAKLAQKQAAAEAKKAAVEAKKAAAEEEKARRYAALSDERKAELESKAAHAEQAAKKREKCVLEEFNRLRERNGKPVLSIQEN</sequence>
<evidence type="ECO:0000256" key="2">
    <source>
        <dbReference type="SAM" id="Phobius"/>
    </source>
</evidence>
<evidence type="ECO:0000313" key="4">
    <source>
        <dbReference type="Proteomes" id="UP000824179"/>
    </source>
</evidence>
<feature type="transmembrane region" description="Helical" evidence="2">
    <location>
        <begin position="330"/>
        <end position="357"/>
    </location>
</feature>
<feature type="transmembrane region" description="Helical" evidence="2">
    <location>
        <begin position="139"/>
        <end position="161"/>
    </location>
</feature>
<proteinExistence type="predicted"/>
<feature type="transmembrane region" description="Helical" evidence="2">
    <location>
        <begin position="34"/>
        <end position="55"/>
    </location>
</feature>
<keyword evidence="2" id="KW-1133">Transmembrane helix</keyword>
<keyword evidence="2" id="KW-0472">Membrane</keyword>
<feature type="transmembrane region" description="Helical" evidence="2">
    <location>
        <begin position="369"/>
        <end position="386"/>
    </location>
</feature>
<evidence type="ECO:0000256" key="1">
    <source>
        <dbReference type="SAM" id="MobiDB-lite"/>
    </source>
</evidence>
<reference evidence="3" key="2">
    <citation type="journal article" date="2021" name="PeerJ">
        <title>Extensive microbial diversity within the chicken gut microbiome revealed by metagenomics and culture.</title>
        <authorList>
            <person name="Gilroy R."/>
            <person name="Ravi A."/>
            <person name="Getino M."/>
            <person name="Pursley I."/>
            <person name="Horton D.L."/>
            <person name="Alikhan N.F."/>
            <person name="Baker D."/>
            <person name="Gharbi K."/>
            <person name="Hall N."/>
            <person name="Watson M."/>
            <person name="Adriaenssens E.M."/>
            <person name="Foster-Nyarko E."/>
            <person name="Jarju S."/>
            <person name="Secka A."/>
            <person name="Antonio M."/>
            <person name="Oren A."/>
            <person name="Chaudhuri R.R."/>
            <person name="La Ragione R."/>
            <person name="Hildebrand F."/>
            <person name="Pallen M.J."/>
        </authorList>
    </citation>
    <scope>NUCLEOTIDE SEQUENCE</scope>
    <source>
        <strain evidence="3">ChiW25-3613</strain>
    </source>
</reference>
<comment type="caution">
    <text evidence="3">The sequence shown here is derived from an EMBL/GenBank/DDBJ whole genome shotgun (WGS) entry which is preliminary data.</text>
</comment>